<evidence type="ECO:0000256" key="8">
    <source>
        <dbReference type="SAM" id="Phobius"/>
    </source>
</evidence>
<proteinExistence type="inferred from homology"/>
<feature type="transmembrane region" description="Helical" evidence="8">
    <location>
        <begin position="363"/>
        <end position="381"/>
    </location>
</feature>
<keyword evidence="4 7" id="KW-0812">Transmembrane</keyword>
<feature type="domain" description="NADH:quinone oxidoreductase/Mrp antiporter transmembrane" evidence="9">
    <location>
        <begin position="126"/>
        <end position="413"/>
    </location>
</feature>
<dbReference type="OrthoDB" id="9811718at2"/>
<evidence type="ECO:0000256" key="4">
    <source>
        <dbReference type="ARBA" id="ARBA00022692"/>
    </source>
</evidence>
<feature type="transmembrane region" description="Helical" evidence="8">
    <location>
        <begin position="129"/>
        <end position="148"/>
    </location>
</feature>
<dbReference type="AlphaFoldDB" id="A0A238XXZ4"/>
<evidence type="ECO:0000256" key="5">
    <source>
        <dbReference type="ARBA" id="ARBA00022989"/>
    </source>
</evidence>
<dbReference type="EMBL" id="FZNW01000012">
    <property type="protein sequence ID" value="SNR62859.1"/>
    <property type="molecule type" value="Genomic_DNA"/>
</dbReference>
<protein>
    <submittedName>
        <fullName evidence="10">Multisubunit sodium/proton antiporter, MrpD subunit</fullName>
    </submittedName>
</protein>
<evidence type="ECO:0000256" key="3">
    <source>
        <dbReference type="ARBA" id="ARBA00022475"/>
    </source>
</evidence>
<evidence type="ECO:0000256" key="2">
    <source>
        <dbReference type="ARBA" id="ARBA00005346"/>
    </source>
</evidence>
<keyword evidence="3" id="KW-1003">Cell membrane</keyword>
<sequence>MSPALLPLVVIVPLLSAALLAVARHVEVLRRAVLLGVSAFALAFGTVLCFTSWDGVVIAHAVGLWPSGIAIPFVADMFSALMITVTALLTLLCSMFAIVSGDDRRPYFSALVLMLSAGVYGALLTGDLFNLFVFIEVMLLPSYGLIAVLGGRDRLPAGRLYVAMNLLTSTIFVAGVGLVYGTAGTVNIAELAGAAAESSAVAAAASVPLIALSVKAAVVPVHGWLTSTYPATSPALTALFSGLHTKVAVYAIYRIYAVVFDGGTAYTGLILLVLSLTMLVGVFGAVGQESMRSILVFNMVSGIGYILLGVALFGPLGLMAGIFYLVHHMIVKASLLLSTGAIEVSYGTDRLGSVSGIARTEPLIAAAFMGSALSLAGIPPFSGFVGKVAIVKAAVDEQQIAIAVVAVVVSLFSLMSVLKIWRGVFWGRAHEDEVHAVSARRPGALLTHAPRTLALPGLVLTVVTLGIGLGGQGMLVLSEQAAAGLLDVSGYIEAVIGS</sequence>
<keyword evidence="11" id="KW-1185">Reference proteome</keyword>
<feature type="transmembrane region" description="Helical" evidence="8">
    <location>
        <begin position="200"/>
        <end position="221"/>
    </location>
</feature>
<gene>
    <name evidence="10" type="ORF">SAMN06265360_112123</name>
</gene>
<feature type="transmembrane region" description="Helical" evidence="8">
    <location>
        <begin position="233"/>
        <end position="253"/>
    </location>
</feature>
<dbReference type="NCBIfam" id="NF006238">
    <property type="entry name" value="PRK08375.1-4"/>
    <property type="match status" value="1"/>
</dbReference>
<dbReference type="PANTHER" id="PTHR42703">
    <property type="entry name" value="NADH DEHYDROGENASE"/>
    <property type="match status" value="1"/>
</dbReference>
<feature type="transmembrane region" description="Helical" evidence="8">
    <location>
        <begin position="160"/>
        <end position="180"/>
    </location>
</feature>
<feature type="transmembrane region" description="Helical" evidence="8">
    <location>
        <begin position="294"/>
        <end position="316"/>
    </location>
</feature>
<dbReference type="InterPro" id="IPR001750">
    <property type="entry name" value="ND/Mrp_TM"/>
</dbReference>
<evidence type="ECO:0000313" key="11">
    <source>
        <dbReference type="Proteomes" id="UP000198348"/>
    </source>
</evidence>
<dbReference type="Pfam" id="PF00361">
    <property type="entry name" value="Proton_antipo_M"/>
    <property type="match status" value="1"/>
</dbReference>
<name>A0A238XXZ4_9PSEU</name>
<dbReference type="PANTHER" id="PTHR42703:SF1">
    <property type="entry name" value="NA(+)_H(+) ANTIPORTER SUBUNIT D1"/>
    <property type="match status" value="1"/>
</dbReference>
<evidence type="ECO:0000313" key="10">
    <source>
        <dbReference type="EMBL" id="SNR62859.1"/>
    </source>
</evidence>
<dbReference type="Proteomes" id="UP000198348">
    <property type="component" value="Unassembled WGS sequence"/>
</dbReference>
<dbReference type="RefSeq" id="WP_089301909.1">
    <property type="nucleotide sequence ID" value="NZ_FZNW01000012.1"/>
</dbReference>
<evidence type="ECO:0000259" key="9">
    <source>
        <dbReference type="Pfam" id="PF00361"/>
    </source>
</evidence>
<accession>A0A238XXZ4</accession>
<feature type="transmembrane region" description="Helical" evidence="8">
    <location>
        <begin position="322"/>
        <end position="342"/>
    </location>
</feature>
<feature type="transmembrane region" description="Helical" evidence="8">
    <location>
        <begin position="81"/>
        <end position="99"/>
    </location>
</feature>
<feature type="transmembrane region" description="Helical" evidence="8">
    <location>
        <begin position="33"/>
        <end position="50"/>
    </location>
</feature>
<evidence type="ECO:0000256" key="1">
    <source>
        <dbReference type="ARBA" id="ARBA00004651"/>
    </source>
</evidence>
<comment type="similarity">
    <text evidence="2">Belongs to the CPA3 antiporters (TC 2.A.63) subunit D family.</text>
</comment>
<evidence type="ECO:0000256" key="7">
    <source>
        <dbReference type="RuleBase" id="RU000320"/>
    </source>
</evidence>
<dbReference type="InterPro" id="IPR050586">
    <property type="entry name" value="CPA3_Na-H_Antiporter_D"/>
</dbReference>
<feature type="transmembrane region" description="Helical" evidence="8">
    <location>
        <begin position="401"/>
        <end position="421"/>
    </location>
</feature>
<organism evidence="10 11">
    <name type="scientific">Haloechinothrix alba</name>
    <dbReference type="NCBI Taxonomy" id="664784"/>
    <lineage>
        <taxon>Bacteria</taxon>
        <taxon>Bacillati</taxon>
        <taxon>Actinomycetota</taxon>
        <taxon>Actinomycetes</taxon>
        <taxon>Pseudonocardiales</taxon>
        <taxon>Pseudonocardiaceae</taxon>
        <taxon>Haloechinothrix</taxon>
    </lineage>
</organism>
<feature type="transmembrane region" description="Helical" evidence="8">
    <location>
        <begin position="265"/>
        <end position="287"/>
    </location>
</feature>
<evidence type="ECO:0000256" key="6">
    <source>
        <dbReference type="ARBA" id="ARBA00023136"/>
    </source>
</evidence>
<keyword evidence="6 8" id="KW-0472">Membrane</keyword>
<feature type="transmembrane region" description="Helical" evidence="8">
    <location>
        <begin position="106"/>
        <end position="123"/>
    </location>
</feature>
<keyword evidence="5 8" id="KW-1133">Transmembrane helix</keyword>
<dbReference type="GO" id="GO:0005886">
    <property type="term" value="C:plasma membrane"/>
    <property type="evidence" value="ECO:0007669"/>
    <property type="project" value="UniProtKB-SubCell"/>
</dbReference>
<comment type="subcellular location">
    <subcellularLocation>
        <location evidence="1">Cell membrane</location>
        <topology evidence="1">Multi-pass membrane protein</topology>
    </subcellularLocation>
    <subcellularLocation>
        <location evidence="7">Membrane</location>
        <topology evidence="7">Multi-pass membrane protein</topology>
    </subcellularLocation>
</comment>
<reference evidence="10 11" key="1">
    <citation type="submission" date="2017-06" db="EMBL/GenBank/DDBJ databases">
        <authorList>
            <person name="Kim H.J."/>
            <person name="Triplett B.A."/>
        </authorList>
    </citation>
    <scope>NUCLEOTIDE SEQUENCE [LARGE SCALE GENOMIC DNA]</scope>
    <source>
        <strain evidence="10 11">DSM 45207</strain>
    </source>
</reference>